<evidence type="ECO:0000313" key="3">
    <source>
        <dbReference type="Proteomes" id="UP000266861"/>
    </source>
</evidence>
<evidence type="ECO:0000256" key="1">
    <source>
        <dbReference type="SAM" id="MobiDB-lite"/>
    </source>
</evidence>
<feature type="compositionally biased region" description="Polar residues" evidence="1">
    <location>
        <begin position="278"/>
        <end position="288"/>
    </location>
</feature>
<comment type="caution">
    <text evidence="2">The sequence shown here is derived from an EMBL/GenBank/DDBJ whole genome shotgun (WGS) entry which is preliminary data.</text>
</comment>
<reference evidence="2 3" key="1">
    <citation type="submission" date="2018-08" db="EMBL/GenBank/DDBJ databases">
        <title>Genome and evolution of the arbuscular mycorrhizal fungus Diversispora epigaea (formerly Glomus versiforme) and its bacterial endosymbionts.</title>
        <authorList>
            <person name="Sun X."/>
            <person name="Fei Z."/>
            <person name="Harrison M."/>
        </authorList>
    </citation>
    <scope>NUCLEOTIDE SEQUENCE [LARGE SCALE GENOMIC DNA]</scope>
    <source>
        <strain evidence="2 3">IT104</strain>
    </source>
</reference>
<evidence type="ECO:0000313" key="2">
    <source>
        <dbReference type="EMBL" id="RHZ48661.1"/>
    </source>
</evidence>
<protein>
    <submittedName>
        <fullName evidence="2">Uncharacterized protein</fullName>
    </submittedName>
</protein>
<gene>
    <name evidence="2" type="ORF">Glove_543g132</name>
</gene>
<name>A0A397GCI1_9GLOM</name>
<dbReference type="EMBL" id="PQFF01000462">
    <property type="protein sequence ID" value="RHZ48661.1"/>
    <property type="molecule type" value="Genomic_DNA"/>
</dbReference>
<dbReference type="Proteomes" id="UP000266861">
    <property type="component" value="Unassembled WGS sequence"/>
</dbReference>
<feature type="compositionally biased region" description="Basic residues" evidence="1">
    <location>
        <begin position="248"/>
        <end position="277"/>
    </location>
</feature>
<organism evidence="2 3">
    <name type="scientific">Diversispora epigaea</name>
    <dbReference type="NCBI Taxonomy" id="1348612"/>
    <lineage>
        <taxon>Eukaryota</taxon>
        <taxon>Fungi</taxon>
        <taxon>Fungi incertae sedis</taxon>
        <taxon>Mucoromycota</taxon>
        <taxon>Glomeromycotina</taxon>
        <taxon>Glomeromycetes</taxon>
        <taxon>Diversisporales</taxon>
        <taxon>Diversisporaceae</taxon>
        <taxon>Diversispora</taxon>
    </lineage>
</organism>
<proteinExistence type="predicted"/>
<sequence length="303" mass="32779">MSSAAASSAAAMDVTFFDNQGDASNVAGAVAARVAPVAFQVHPLFATYQNIAKNAYEGLAKATKRAAEVAESKVGSLHSLEIKFECKIPKEDLSAINQQIHTKLFDVALAIPVGKADFFRQKLAGLPNQFSAEMKLTFFNAAKGDNPRSDVTLDNYDPPAEVARVINDNTVALSNYISILKVKASTPTTTNQKRKRNPLGSDVHMQEASSLEKEERKKFAFIKPRGPPKKKQKNNPPQKRRADNSAGGKRKPANTGKKNKKTSAPLKSKRGKGKRSRNTGPLPSTNLPKGQQKGKGGLTKKKN</sequence>
<accession>A0A397GCI1</accession>
<keyword evidence="3" id="KW-1185">Reference proteome</keyword>
<dbReference type="AlphaFoldDB" id="A0A397GCI1"/>
<feature type="region of interest" description="Disordered" evidence="1">
    <location>
        <begin position="187"/>
        <end position="303"/>
    </location>
</feature>